<evidence type="ECO:0000259" key="7">
    <source>
        <dbReference type="Pfam" id="PF05193"/>
    </source>
</evidence>
<proteinExistence type="inferred from homology"/>
<gene>
    <name evidence="8" type="ORF">GRI65_05985</name>
</gene>
<evidence type="ECO:0000256" key="2">
    <source>
        <dbReference type="ARBA" id="ARBA00007261"/>
    </source>
</evidence>
<comment type="similarity">
    <text evidence="2 4">Belongs to the peptidase M16 family.</text>
</comment>
<evidence type="ECO:0000256" key="3">
    <source>
        <dbReference type="ARBA" id="ARBA00023049"/>
    </source>
</evidence>
<keyword evidence="9" id="KW-1185">Reference proteome</keyword>
<organism evidence="8 9">
    <name type="scientific">Allopontixanthobacter sediminis</name>
    <dbReference type="NCBI Taxonomy" id="1689985"/>
    <lineage>
        <taxon>Bacteria</taxon>
        <taxon>Pseudomonadati</taxon>
        <taxon>Pseudomonadota</taxon>
        <taxon>Alphaproteobacteria</taxon>
        <taxon>Sphingomonadales</taxon>
        <taxon>Erythrobacteraceae</taxon>
        <taxon>Allopontixanthobacter</taxon>
    </lineage>
</organism>
<comment type="caution">
    <text evidence="8">The sequence shown here is derived from an EMBL/GenBank/DDBJ whole genome shotgun (WGS) entry which is preliminary data.</text>
</comment>
<dbReference type="GO" id="GO:0046872">
    <property type="term" value="F:metal ion binding"/>
    <property type="evidence" value="ECO:0007669"/>
    <property type="project" value="InterPro"/>
</dbReference>
<comment type="cofactor">
    <cofactor evidence="1">
        <name>Zn(2+)</name>
        <dbReference type="ChEBI" id="CHEBI:29105"/>
    </cofactor>
</comment>
<keyword evidence="3" id="KW-0482">Metalloprotease</keyword>
<dbReference type="InterPro" id="IPR001431">
    <property type="entry name" value="Pept_M16_Zn_BS"/>
</dbReference>
<dbReference type="OrthoDB" id="9811314at2"/>
<feature type="chain" id="PRO_5032515751" evidence="5">
    <location>
        <begin position="31"/>
        <end position="959"/>
    </location>
</feature>
<evidence type="ECO:0000256" key="1">
    <source>
        <dbReference type="ARBA" id="ARBA00001947"/>
    </source>
</evidence>
<dbReference type="Gene3D" id="3.30.830.10">
    <property type="entry name" value="Metalloenzyme, LuxS/M16 peptidase-like"/>
    <property type="match status" value="4"/>
</dbReference>
<dbReference type="Proteomes" id="UP000431922">
    <property type="component" value="Unassembled WGS sequence"/>
</dbReference>
<evidence type="ECO:0000313" key="8">
    <source>
        <dbReference type="EMBL" id="MXP44002.1"/>
    </source>
</evidence>
<dbReference type="PANTHER" id="PTHR11851">
    <property type="entry name" value="METALLOPROTEASE"/>
    <property type="match status" value="1"/>
</dbReference>
<evidence type="ECO:0000256" key="4">
    <source>
        <dbReference type="RuleBase" id="RU004447"/>
    </source>
</evidence>
<reference evidence="8 9" key="1">
    <citation type="submission" date="2019-12" db="EMBL/GenBank/DDBJ databases">
        <title>Genomic-based taxomic classification of the family Erythrobacteraceae.</title>
        <authorList>
            <person name="Xu L."/>
        </authorList>
    </citation>
    <scope>NUCLEOTIDE SEQUENCE [LARGE SCALE GENOMIC DNA]</scope>
    <source>
        <strain evidence="8 9">KCTC 42453</strain>
    </source>
</reference>
<keyword evidence="3" id="KW-0645">Protease</keyword>
<dbReference type="RefSeq" id="WP_160755658.1">
    <property type="nucleotide sequence ID" value="NZ_WTYL01000002.1"/>
</dbReference>
<keyword evidence="5" id="KW-0732">Signal</keyword>
<keyword evidence="3" id="KW-0378">Hydrolase</keyword>
<dbReference type="AlphaFoldDB" id="A0A845B326"/>
<dbReference type="PANTHER" id="PTHR11851:SF49">
    <property type="entry name" value="MITOCHONDRIAL-PROCESSING PEPTIDASE SUBUNIT ALPHA"/>
    <property type="match status" value="1"/>
</dbReference>
<evidence type="ECO:0000256" key="5">
    <source>
        <dbReference type="SAM" id="SignalP"/>
    </source>
</evidence>
<dbReference type="EMBL" id="WTYL01000002">
    <property type="protein sequence ID" value="MXP44002.1"/>
    <property type="molecule type" value="Genomic_DNA"/>
</dbReference>
<dbReference type="GO" id="GO:0004222">
    <property type="term" value="F:metalloendopeptidase activity"/>
    <property type="evidence" value="ECO:0007669"/>
    <property type="project" value="InterPro"/>
</dbReference>
<dbReference type="InterPro" id="IPR050361">
    <property type="entry name" value="MPP/UQCRC_Complex"/>
</dbReference>
<accession>A0A845B326</accession>
<feature type="domain" description="Peptidase M16 C-terminal" evidence="7">
    <location>
        <begin position="233"/>
        <end position="414"/>
    </location>
</feature>
<dbReference type="InterPro" id="IPR011765">
    <property type="entry name" value="Pept_M16_N"/>
</dbReference>
<dbReference type="Pfam" id="PF05193">
    <property type="entry name" value="Peptidase_M16_C"/>
    <property type="match status" value="2"/>
</dbReference>
<dbReference type="InterPro" id="IPR007863">
    <property type="entry name" value="Peptidase_M16_C"/>
</dbReference>
<feature type="domain" description="Peptidase M16 N-terminal" evidence="6">
    <location>
        <begin position="78"/>
        <end position="211"/>
    </location>
</feature>
<evidence type="ECO:0000313" key="9">
    <source>
        <dbReference type="Proteomes" id="UP000431922"/>
    </source>
</evidence>
<evidence type="ECO:0000259" key="6">
    <source>
        <dbReference type="Pfam" id="PF00675"/>
    </source>
</evidence>
<dbReference type="PROSITE" id="PS00143">
    <property type="entry name" value="INSULINASE"/>
    <property type="match status" value="1"/>
</dbReference>
<dbReference type="InterPro" id="IPR011249">
    <property type="entry name" value="Metalloenz_LuxS/M16"/>
</dbReference>
<name>A0A845B326_9SPHN</name>
<sequence length="959" mass="102203">MGRNTVKSFRVTSLFALAACLALSAQPCLAQETAPQTSTAASETTGVPAWGIVSPDFAPDRDIVFGVLPNGMRYAIQRNTNPAGEAAVRFTVEVGSREETDAENGAAHFVEHMAFNGSTNIAEGELLPLLERLGLAFGADTNAETALDYTTYKLALPNTDENTVDTALEVIREVAGELTLDPEAVERERGIILNEAQVRNDPSRRRIADYLQVALPGSRVGNRVRADVERIRNISAADLRGFYEGYYRPERATLAVVGDFDVAEMKRKIEAEFSDWEGEGSARDPYTGPVSTGDSAVVANFVDPAIPEIIELQRISPWKPSTNTLVEAQGEVLRAIAGIALSNRIAALSRAPDSPTLGAQAIEQPLFRTAEAFGLLIVAKDGQWRDTLALAERELRRATEYGFTAAEIAEAKANIETALRNAVAQSSGRPSAALAEALVRASLDDTVLTSPTDDLAFYQAIEPGITAETVSSAFQTAWNEGPSIVHVSTKQPIEGGEEAIASALEESTAVAVTAPQEAAAVDFAYEEWGAPGEVVFDQTVEDLGIRTVRFANGLQLNLKTTDFEPGKIAFSLRAGTGISGFPADRPGLKEMLPIAMSVDGLEAHDPDELRRALAGKAVVAGLAASSGALVASGTTTPDDLELQLDLLAARLTATAWRPETQSQWAGVAPLLAKNIRSAPIQVFVNAFNSVLAGNDARLGVVDAERLTEVSLADLRAAVAPQLAEGPLALGLVGDIDADAAISAVAATLGTLPARAIRREAGEVTPPIGFVADRSTKVLTHTGQADQGALSVSWPTDDSADLRDDIIRDVLAATIGLRLTEKLREELGSTYSPEAFSYSQRTFDGFGHLTAFATVPPEAMDATASAIRAIADQMAANPVSADLLERARSPIKEGYQRAETQNSAWLDLVAMAQSDVEVLDRRRQRMEILEAITPSDIQSAAQKYIGGQNPLEIRIMPETE</sequence>
<feature type="domain" description="Peptidase M16 C-terminal" evidence="7">
    <location>
        <begin position="727"/>
        <end position="888"/>
    </location>
</feature>
<dbReference type="SUPFAM" id="SSF63411">
    <property type="entry name" value="LuxS/MPP-like metallohydrolase"/>
    <property type="match status" value="4"/>
</dbReference>
<protein>
    <submittedName>
        <fullName evidence="8">Insulinase family protein</fullName>
    </submittedName>
</protein>
<dbReference type="Pfam" id="PF00675">
    <property type="entry name" value="Peptidase_M16"/>
    <property type="match status" value="1"/>
</dbReference>
<feature type="signal peptide" evidence="5">
    <location>
        <begin position="1"/>
        <end position="30"/>
    </location>
</feature>
<dbReference type="GO" id="GO:0006508">
    <property type="term" value="P:proteolysis"/>
    <property type="evidence" value="ECO:0007669"/>
    <property type="project" value="InterPro"/>
</dbReference>